<keyword evidence="1" id="KW-1133">Transmembrane helix</keyword>
<evidence type="ECO:0000256" key="1">
    <source>
        <dbReference type="SAM" id="Phobius"/>
    </source>
</evidence>
<dbReference type="EMBL" id="ABDF02000086">
    <property type="protein sequence ID" value="EHK18480.1"/>
    <property type="molecule type" value="Genomic_DNA"/>
</dbReference>
<evidence type="ECO:0000313" key="2">
    <source>
        <dbReference type="EMBL" id="EHK18480.1"/>
    </source>
</evidence>
<evidence type="ECO:0000313" key="3">
    <source>
        <dbReference type="Proteomes" id="UP000007115"/>
    </source>
</evidence>
<dbReference type="RefSeq" id="XP_013952678.1">
    <property type="nucleotide sequence ID" value="XM_014097203.1"/>
</dbReference>
<dbReference type="HOGENOM" id="CLU_1555467_0_0_1"/>
<reference evidence="2 3" key="1">
    <citation type="journal article" date="2011" name="Genome Biol.">
        <title>Comparative genome sequence analysis underscores mycoparasitism as the ancestral life style of Trichoderma.</title>
        <authorList>
            <person name="Kubicek C.P."/>
            <person name="Herrera-Estrella A."/>
            <person name="Seidl-Seiboth V."/>
            <person name="Martinez D.A."/>
            <person name="Druzhinina I.S."/>
            <person name="Thon M."/>
            <person name="Zeilinger S."/>
            <person name="Casas-Flores S."/>
            <person name="Horwitz B.A."/>
            <person name="Mukherjee P.K."/>
            <person name="Mukherjee M."/>
            <person name="Kredics L."/>
            <person name="Alcaraz L.D."/>
            <person name="Aerts A."/>
            <person name="Antal Z."/>
            <person name="Atanasova L."/>
            <person name="Cervantes-Badillo M.G."/>
            <person name="Challacombe J."/>
            <person name="Chertkov O."/>
            <person name="McCluskey K."/>
            <person name="Coulpier F."/>
            <person name="Deshpande N."/>
            <person name="von Doehren H."/>
            <person name="Ebbole D.J."/>
            <person name="Esquivel-Naranjo E.U."/>
            <person name="Fekete E."/>
            <person name="Flipphi M."/>
            <person name="Glaser F."/>
            <person name="Gomez-Rodriguez E.Y."/>
            <person name="Gruber S."/>
            <person name="Han C."/>
            <person name="Henrissat B."/>
            <person name="Hermosa R."/>
            <person name="Hernandez-Onate M."/>
            <person name="Karaffa L."/>
            <person name="Kosti I."/>
            <person name="Le Crom S."/>
            <person name="Lindquist E."/>
            <person name="Lucas S."/>
            <person name="Luebeck M."/>
            <person name="Luebeck P.S."/>
            <person name="Margeot A."/>
            <person name="Metz B."/>
            <person name="Misra M."/>
            <person name="Nevalainen H."/>
            <person name="Omann M."/>
            <person name="Packer N."/>
            <person name="Perrone G."/>
            <person name="Uresti-Rivera E.E."/>
            <person name="Salamov A."/>
            <person name="Schmoll M."/>
            <person name="Seiboth B."/>
            <person name="Shapiro H."/>
            <person name="Sukno S."/>
            <person name="Tamayo-Ramos J.A."/>
            <person name="Tisch D."/>
            <person name="Wiest A."/>
            <person name="Wilkinson H.H."/>
            <person name="Zhang M."/>
            <person name="Coutinho P.M."/>
            <person name="Kenerley C.M."/>
            <person name="Monte E."/>
            <person name="Baker S.E."/>
            <person name="Grigoriev I.V."/>
        </authorList>
    </citation>
    <scope>NUCLEOTIDE SEQUENCE [LARGE SCALE GENOMIC DNA]</scope>
    <source>
        <strain evidence="3">Gv29-8 / FGSC 10586</strain>
    </source>
</reference>
<sequence length="172" mass="19019">MIGDLGGGYITAIVLNVSVIPASYAYRNVRRSNQHRVSRSLASQFTLSRHASCQPLKKVGLFSDTILELGPSVALKLFPTKDTTSARAYSSENPSEKLHIRLLGIRENQFMAPRQHHFLVARPITFDQSQSAHVIEPQVESEELISPKPNGVTFGETLELEDPSAPVLKLQL</sequence>
<keyword evidence="1" id="KW-0472">Membrane</keyword>
<keyword evidence="3" id="KW-1185">Reference proteome</keyword>
<dbReference type="GeneID" id="25791973"/>
<gene>
    <name evidence="2" type="ORF">TRIVIDRAFT_225786</name>
</gene>
<keyword evidence="1" id="KW-0812">Transmembrane</keyword>
<protein>
    <submittedName>
        <fullName evidence="2">Uncharacterized protein</fullName>
    </submittedName>
</protein>
<organism evidence="2 3">
    <name type="scientific">Hypocrea virens (strain Gv29-8 / FGSC 10586)</name>
    <name type="common">Gliocladium virens</name>
    <name type="synonym">Trichoderma virens</name>
    <dbReference type="NCBI Taxonomy" id="413071"/>
    <lineage>
        <taxon>Eukaryota</taxon>
        <taxon>Fungi</taxon>
        <taxon>Dikarya</taxon>
        <taxon>Ascomycota</taxon>
        <taxon>Pezizomycotina</taxon>
        <taxon>Sordariomycetes</taxon>
        <taxon>Hypocreomycetidae</taxon>
        <taxon>Hypocreales</taxon>
        <taxon>Hypocreaceae</taxon>
        <taxon>Trichoderma</taxon>
    </lineage>
</organism>
<accession>G9N4F5</accession>
<dbReference type="VEuPathDB" id="FungiDB:TRIVIDRAFT_225786"/>
<dbReference type="InParanoid" id="G9N4F5"/>
<dbReference type="Proteomes" id="UP000007115">
    <property type="component" value="Unassembled WGS sequence"/>
</dbReference>
<feature type="transmembrane region" description="Helical" evidence="1">
    <location>
        <begin position="6"/>
        <end position="26"/>
    </location>
</feature>
<dbReference type="AlphaFoldDB" id="G9N4F5"/>
<comment type="caution">
    <text evidence="2">The sequence shown here is derived from an EMBL/GenBank/DDBJ whole genome shotgun (WGS) entry which is preliminary data.</text>
</comment>
<proteinExistence type="predicted"/>
<name>G9N4F5_HYPVG</name>